<reference evidence="2" key="1">
    <citation type="submission" date="2022-12" db="EMBL/GenBank/DDBJ databases">
        <title>Polyphasic identification of a Novel Hot-Spring Cyanobacterium Ocullathermofonsia sinensis gen nov. sp. nov. and Genomic Insights on its Adaptations to the Thermal Habitat.</title>
        <authorList>
            <person name="Daroch M."/>
            <person name="Tang J."/>
            <person name="Jiang Y."/>
        </authorList>
    </citation>
    <scope>NUCLEOTIDE SEQUENCE</scope>
    <source>
        <strain evidence="2">PKUAC-SCTA174</strain>
    </source>
</reference>
<keyword evidence="3" id="KW-1185">Reference proteome</keyword>
<feature type="compositionally biased region" description="Acidic residues" evidence="1">
    <location>
        <begin position="122"/>
        <end position="132"/>
    </location>
</feature>
<evidence type="ECO:0000313" key="2">
    <source>
        <dbReference type="EMBL" id="WAL58781.1"/>
    </source>
</evidence>
<name>A0A9E8ZHT7_9CYAN</name>
<organism evidence="2 3">
    <name type="scientific">Thermocoleostomius sinensis A174</name>
    <dbReference type="NCBI Taxonomy" id="2016057"/>
    <lineage>
        <taxon>Bacteria</taxon>
        <taxon>Bacillati</taxon>
        <taxon>Cyanobacteriota</taxon>
        <taxon>Cyanophyceae</taxon>
        <taxon>Oculatellales</taxon>
        <taxon>Oculatellaceae</taxon>
        <taxon>Thermocoleostomius</taxon>
    </lineage>
</organism>
<accession>A0A9E8ZHT7</accession>
<proteinExistence type="predicted"/>
<protein>
    <submittedName>
        <fullName evidence="2">Uncharacterized protein</fullName>
    </submittedName>
</protein>
<feature type="compositionally biased region" description="Pro residues" evidence="1">
    <location>
        <begin position="138"/>
        <end position="147"/>
    </location>
</feature>
<evidence type="ECO:0000256" key="1">
    <source>
        <dbReference type="SAM" id="MobiDB-lite"/>
    </source>
</evidence>
<dbReference type="RefSeq" id="WP_268608213.1">
    <property type="nucleotide sequence ID" value="NZ_CP113797.1"/>
</dbReference>
<dbReference type="EMBL" id="CP113797">
    <property type="protein sequence ID" value="WAL58781.1"/>
    <property type="molecule type" value="Genomic_DNA"/>
</dbReference>
<feature type="compositionally biased region" description="Pro residues" evidence="1">
    <location>
        <begin position="78"/>
        <end position="112"/>
    </location>
</feature>
<feature type="region of interest" description="Disordered" evidence="1">
    <location>
        <begin position="57"/>
        <end position="152"/>
    </location>
</feature>
<evidence type="ECO:0000313" key="3">
    <source>
        <dbReference type="Proteomes" id="UP001163152"/>
    </source>
</evidence>
<dbReference type="AlphaFoldDB" id="A0A9E8ZHT7"/>
<dbReference type="Proteomes" id="UP001163152">
    <property type="component" value="Chromosome"/>
</dbReference>
<dbReference type="KEGG" id="tsin:OXH18_16560"/>
<gene>
    <name evidence="2" type="ORF">OXH18_16560</name>
</gene>
<sequence length="365" mass="39480">MAWLYFKQLPPIIRWFIRPALFLSLGLHALVLLLPLLPDRSTESDADDSIEMEEAAISLTPLPAEPTPFPTVADASPMPTPTPAPTPTLTPTPTPVPPPIPTPIPAPAPTAEPTPLVSSESQVEEPQVEADPDLSSPSPTPSLPPPQNQIVAPFTNFPHLLESTACGNQAPEGCRQVSGNFRQVSQALREQLRQQGYTVSSRDDLEETGRQVYTVTKDDRTRYLSIISSDLGGTSYVLAAEPVTQTEIDQIGTVQADLEASLSQLSTDAPAAIVQFAYPEFFLVSDQPRPEIRNLYSVNDTAPIALVDRLTQTLQTNGFQLSPIGEYGGGPVYEVSRQAFLGYISIAPTLDGNGSIIVQWHQLPD</sequence>